<dbReference type="GO" id="GO:0006357">
    <property type="term" value="P:regulation of transcription by RNA polymerase II"/>
    <property type="evidence" value="ECO:0007669"/>
    <property type="project" value="UniProtKB-ARBA"/>
</dbReference>
<keyword evidence="6" id="KW-1185">Reference proteome</keyword>
<dbReference type="InterPro" id="IPR027417">
    <property type="entry name" value="P-loop_NTPase"/>
</dbReference>
<dbReference type="GO" id="GO:0005524">
    <property type="term" value="F:ATP binding"/>
    <property type="evidence" value="ECO:0007669"/>
    <property type="project" value="UniProtKB-KW"/>
</dbReference>
<dbReference type="Proteomes" id="UP001558652">
    <property type="component" value="Unassembled WGS sequence"/>
</dbReference>
<evidence type="ECO:0000256" key="2">
    <source>
        <dbReference type="ARBA" id="ARBA00022840"/>
    </source>
</evidence>
<organism evidence="5 6">
    <name type="scientific">Ranatra chinensis</name>
    <dbReference type="NCBI Taxonomy" id="642074"/>
    <lineage>
        <taxon>Eukaryota</taxon>
        <taxon>Metazoa</taxon>
        <taxon>Ecdysozoa</taxon>
        <taxon>Arthropoda</taxon>
        <taxon>Hexapoda</taxon>
        <taxon>Insecta</taxon>
        <taxon>Pterygota</taxon>
        <taxon>Neoptera</taxon>
        <taxon>Paraneoptera</taxon>
        <taxon>Hemiptera</taxon>
        <taxon>Heteroptera</taxon>
        <taxon>Panheteroptera</taxon>
        <taxon>Nepomorpha</taxon>
        <taxon>Nepidae</taxon>
        <taxon>Ranatrinae</taxon>
        <taxon>Ranatra</taxon>
    </lineage>
</organism>
<dbReference type="AlphaFoldDB" id="A0ABD0YD29"/>
<evidence type="ECO:0000313" key="5">
    <source>
        <dbReference type="EMBL" id="KAL1128979.1"/>
    </source>
</evidence>
<proteinExistence type="inferred from homology"/>
<evidence type="ECO:0000256" key="3">
    <source>
        <dbReference type="ARBA" id="ARBA00025768"/>
    </source>
</evidence>
<dbReference type="EMBL" id="JBFDAA010000009">
    <property type="protein sequence ID" value="KAL1128979.1"/>
    <property type="molecule type" value="Genomic_DNA"/>
</dbReference>
<dbReference type="InterPro" id="IPR013641">
    <property type="entry name" value="KTI12/PSTK"/>
</dbReference>
<name>A0ABD0YD29_9HEMI</name>
<keyword evidence="1" id="KW-0547">Nucleotide-binding</keyword>
<dbReference type="Pfam" id="PF08433">
    <property type="entry name" value="KTI12"/>
    <property type="match status" value="1"/>
</dbReference>
<dbReference type="PANTHER" id="PTHR12435">
    <property type="match status" value="1"/>
</dbReference>
<dbReference type="GO" id="GO:0006400">
    <property type="term" value="P:tRNA modification"/>
    <property type="evidence" value="ECO:0007669"/>
    <property type="project" value="UniProtKB-ARBA"/>
</dbReference>
<dbReference type="FunFam" id="3.40.50.300:FF:000827">
    <property type="entry name" value="KTI12 chromatin-associated homolog"/>
    <property type="match status" value="1"/>
</dbReference>
<protein>
    <recommendedName>
        <fullName evidence="4">Protein KTI12 homolog</fullName>
    </recommendedName>
</protein>
<sequence length="290" mass="33008">MPLIVMVGMPGSGKTKRAQQIAEYFEKEKSKEVHIVSENDVIKNKNLDKNIYFTDSHKEKEIRGILKSSALRQLRKDNIVILDACNYIKGFRYELYCASKNSKSTQVTVECVVRLEKALEWNSLRPDFERYTKETFDGLIIRYEAPDSRNRWDSPLMLLQSDDTINFEELHSFLFGRKPPPPNLSTQTVPLAQSNCLYDLDRVTQEIVNEILGLKKLGLDGSGVELCGIKGCILEHVPEGVTPAQLARHRRQFINYTKIHPPSESGPNNASTNNLAQQFVQFLNTTFSPS</sequence>
<dbReference type="Gene3D" id="3.40.50.300">
    <property type="entry name" value="P-loop containing nucleotide triphosphate hydrolases"/>
    <property type="match status" value="1"/>
</dbReference>
<evidence type="ECO:0000256" key="1">
    <source>
        <dbReference type="ARBA" id="ARBA00022741"/>
    </source>
</evidence>
<comment type="caution">
    <text evidence="5">The sequence shown here is derived from an EMBL/GenBank/DDBJ whole genome shotgun (WGS) entry which is preliminary data.</text>
</comment>
<evidence type="ECO:0000256" key="4">
    <source>
        <dbReference type="ARBA" id="ARBA00026170"/>
    </source>
</evidence>
<comment type="similarity">
    <text evidence="3">Belongs to the KTI12 family.</text>
</comment>
<evidence type="ECO:0000313" key="6">
    <source>
        <dbReference type="Proteomes" id="UP001558652"/>
    </source>
</evidence>
<accession>A0ABD0YD29</accession>
<gene>
    <name evidence="5" type="ORF">AAG570_013513</name>
</gene>
<keyword evidence="2" id="KW-0067">ATP-binding</keyword>
<dbReference type="SUPFAM" id="SSF52540">
    <property type="entry name" value="P-loop containing nucleoside triphosphate hydrolases"/>
    <property type="match status" value="1"/>
</dbReference>
<reference evidence="5 6" key="1">
    <citation type="submission" date="2024-07" db="EMBL/GenBank/DDBJ databases">
        <title>Chromosome-level genome assembly of the water stick insect Ranatra chinensis (Heteroptera: Nepidae).</title>
        <authorList>
            <person name="Liu X."/>
        </authorList>
    </citation>
    <scope>NUCLEOTIDE SEQUENCE [LARGE SCALE GENOMIC DNA]</scope>
    <source>
        <strain evidence="5">Cailab_2021Rc</strain>
        <tissue evidence="5">Muscle</tissue>
    </source>
</reference>